<gene>
    <name evidence="2" type="ORF">PT974_02950</name>
</gene>
<name>A0ABR0SZK3_9HYPO</name>
<evidence type="ECO:0000313" key="2">
    <source>
        <dbReference type="EMBL" id="KAK5997587.1"/>
    </source>
</evidence>
<protein>
    <submittedName>
        <fullName evidence="2">Uncharacterized protein</fullName>
    </submittedName>
</protein>
<keyword evidence="3" id="KW-1185">Reference proteome</keyword>
<comment type="caution">
    <text evidence="2">The sequence shown here is derived from an EMBL/GenBank/DDBJ whole genome shotgun (WGS) entry which is preliminary data.</text>
</comment>
<evidence type="ECO:0000256" key="1">
    <source>
        <dbReference type="SAM" id="SignalP"/>
    </source>
</evidence>
<feature type="signal peptide" evidence="1">
    <location>
        <begin position="1"/>
        <end position="18"/>
    </location>
</feature>
<feature type="chain" id="PRO_5046222913" evidence="1">
    <location>
        <begin position="19"/>
        <end position="194"/>
    </location>
</feature>
<keyword evidence="1" id="KW-0732">Signal</keyword>
<dbReference type="EMBL" id="JAVFKD010000002">
    <property type="protein sequence ID" value="KAK5997587.1"/>
    <property type="molecule type" value="Genomic_DNA"/>
</dbReference>
<proteinExistence type="predicted"/>
<accession>A0ABR0SZK3</accession>
<dbReference type="Proteomes" id="UP001338125">
    <property type="component" value="Unassembled WGS sequence"/>
</dbReference>
<organism evidence="2 3">
    <name type="scientific">Cladobotryum mycophilum</name>
    <dbReference type="NCBI Taxonomy" id="491253"/>
    <lineage>
        <taxon>Eukaryota</taxon>
        <taxon>Fungi</taxon>
        <taxon>Dikarya</taxon>
        <taxon>Ascomycota</taxon>
        <taxon>Pezizomycotina</taxon>
        <taxon>Sordariomycetes</taxon>
        <taxon>Hypocreomycetidae</taxon>
        <taxon>Hypocreales</taxon>
        <taxon>Hypocreaceae</taxon>
        <taxon>Cladobotryum</taxon>
    </lineage>
</organism>
<evidence type="ECO:0000313" key="3">
    <source>
        <dbReference type="Proteomes" id="UP001338125"/>
    </source>
</evidence>
<sequence>MKIQFAAIVAVVAQKVFADCTAQKRLDILESITTAFNAPSLTESAALINALPFQDNCLAPVSVNGSPYIEGGFDGPTSKVFSIAVRQVFAHVEATGTDYGNGTTLYDAYVSLGLYSIRSPVMIRAYVPVEFNLTTCEIMTLPTHTTVPYSIAGVRVYPPMFPTLSVLPTIVGVDTIPGLGAFIHALAAQGFGGL</sequence>
<reference evidence="2 3" key="1">
    <citation type="submission" date="2024-01" db="EMBL/GenBank/DDBJ databases">
        <title>Complete genome of Cladobotryum mycophilum ATHUM6906.</title>
        <authorList>
            <person name="Christinaki A.C."/>
            <person name="Myridakis A.I."/>
            <person name="Kouvelis V.N."/>
        </authorList>
    </citation>
    <scope>NUCLEOTIDE SEQUENCE [LARGE SCALE GENOMIC DNA]</scope>
    <source>
        <strain evidence="2 3">ATHUM6906</strain>
    </source>
</reference>